<reference evidence="6" key="1">
    <citation type="submission" date="2018-05" db="EMBL/GenBank/DDBJ databases">
        <authorList>
            <person name="Lanie J.A."/>
            <person name="Ng W.-L."/>
            <person name="Kazmierczak K.M."/>
            <person name="Andrzejewski T.M."/>
            <person name="Davidsen T.M."/>
            <person name="Wayne K.J."/>
            <person name="Tettelin H."/>
            <person name="Glass J.I."/>
            <person name="Rusch D."/>
            <person name="Podicherti R."/>
            <person name="Tsui H.-C.T."/>
            <person name="Winkler M.E."/>
        </authorList>
    </citation>
    <scope>NUCLEOTIDE SEQUENCE</scope>
</reference>
<evidence type="ECO:0000313" key="6">
    <source>
        <dbReference type="EMBL" id="SVD08666.1"/>
    </source>
</evidence>
<dbReference type="GO" id="GO:0015671">
    <property type="term" value="P:oxygen transport"/>
    <property type="evidence" value="ECO:0007669"/>
    <property type="project" value="InterPro"/>
</dbReference>
<evidence type="ECO:0000256" key="5">
    <source>
        <dbReference type="ARBA" id="ARBA00023004"/>
    </source>
</evidence>
<dbReference type="InterPro" id="IPR019795">
    <property type="entry name" value="Globin_bac-like_CS"/>
</dbReference>
<evidence type="ECO:0000256" key="3">
    <source>
        <dbReference type="ARBA" id="ARBA00022617"/>
    </source>
</evidence>
<dbReference type="InterPro" id="IPR012292">
    <property type="entry name" value="Globin/Proto"/>
</dbReference>
<dbReference type="PROSITE" id="PS51257">
    <property type="entry name" value="PROKAR_LIPOPROTEIN"/>
    <property type="match status" value="1"/>
</dbReference>
<dbReference type="GO" id="GO:0046872">
    <property type="term" value="F:metal ion binding"/>
    <property type="evidence" value="ECO:0007669"/>
    <property type="project" value="UniProtKB-KW"/>
</dbReference>
<sequence>MKENSMLDQVKRKLLLFSLIFAGLILSVGCVGTKQATVDPESIYARLGGQPAVDAAVELFYKKVLADKSVNHHFEGINLDKQRAKQKQFLAAAFGGPVPYTGKDLRKAHRNLDLKESDFNA</sequence>
<dbReference type="InterPro" id="IPR009050">
    <property type="entry name" value="Globin-like_sf"/>
</dbReference>
<evidence type="ECO:0008006" key="7">
    <source>
        <dbReference type="Google" id="ProtNLM"/>
    </source>
</evidence>
<keyword evidence="4" id="KW-0479">Metal-binding</keyword>
<gene>
    <name evidence="6" type="ORF">METZ01_LOCUS361520</name>
</gene>
<evidence type="ECO:0000256" key="4">
    <source>
        <dbReference type="ARBA" id="ARBA00022723"/>
    </source>
</evidence>
<dbReference type="SUPFAM" id="SSF46458">
    <property type="entry name" value="Globin-like"/>
    <property type="match status" value="1"/>
</dbReference>
<dbReference type="GO" id="GO:0019825">
    <property type="term" value="F:oxygen binding"/>
    <property type="evidence" value="ECO:0007669"/>
    <property type="project" value="InterPro"/>
</dbReference>
<evidence type="ECO:0000256" key="2">
    <source>
        <dbReference type="ARBA" id="ARBA00022448"/>
    </source>
</evidence>
<dbReference type="GO" id="GO:0020037">
    <property type="term" value="F:heme binding"/>
    <property type="evidence" value="ECO:0007669"/>
    <property type="project" value="InterPro"/>
</dbReference>
<name>A0A382SFN1_9ZZZZ</name>
<dbReference type="CDD" id="cd00454">
    <property type="entry name" value="TrHb1_N"/>
    <property type="match status" value="1"/>
</dbReference>
<keyword evidence="3" id="KW-0349">Heme</keyword>
<dbReference type="EMBL" id="UINC01128729">
    <property type="protein sequence ID" value="SVD08666.1"/>
    <property type="molecule type" value="Genomic_DNA"/>
</dbReference>
<organism evidence="6">
    <name type="scientific">marine metagenome</name>
    <dbReference type="NCBI Taxonomy" id="408172"/>
    <lineage>
        <taxon>unclassified sequences</taxon>
        <taxon>metagenomes</taxon>
        <taxon>ecological metagenomes</taxon>
    </lineage>
</organism>
<dbReference type="Pfam" id="PF01152">
    <property type="entry name" value="Bac_globin"/>
    <property type="match status" value="1"/>
</dbReference>
<dbReference type="PROSITE" id="PS01213">
    <property type="entry name" value="GLOBIN_FAM_2"/>
    <property type="match status" value="1"/>
</dbReference>
<evidence type="ECO:0000256" key="1">
    <source>
        <dbReference type="ARBA" id="ARBA00001971"/>
    </source>
</evidence>
<dbReference type="InterPro" id="IPR001486">
    <property type="entry name" value="Hemoglobin_trunc"/>
</dbReference>
<keyword evidence="2" id="KW-0813">Transport</keyword>
<accession>A0A382SFN1</accession>
<keyword evidence="5" id="KW-0408">Iron</keyword>
<dbReference type="Gene3D" id="1.10.490.10">
    <property type="entry name" value="Globins"/>
    <property type="match status" value="1"/>
</dbReference>
<feature type="non-terminal residue" evidence="6">
    <location>
        <position position="121"/>
    </location>
</feature>
<proteinExistence type="predicted"/>
<dbReference type="AlphaFoldDB" id="A0A382SFN1"/>
<comment type="cofactor">
    <cofactor evidence="1">
        <name>heme</name>
        <dbReference type="ChEBI" id="CHEBI:30413"/>
    </cofactor>
</comment>
<protein>
    <recommendedName>
        <fullName evidence="7">Globin family profile domain-containing protein</fullName>
    </recommendedName>
</protein>